<keyword evidence="2" id="KW-1185">Reference proteome</keyword>
<dbReference type="Proteomes" id="UP001157502">
    <property type="component" value="Chromosome 1"/>
</dbReference>
<accession>A0ACC2HKD2</accession>
<proteinExistence type="predicted"/>
<comment type="caution">
    <text evidence="1">The sequence shown here is derived from an EMBL/GenBank/DDBJ whole genome shotgun (WGS) entry which is preliminary data.</text>
</comment>
<reference evidence="1" key="1">
    <citation type="submission" date="2021-05" db="EMBL/GenBank/DDBJ databases">
        <authorList>
            <person name="Pan Q."/>
            <person name="Jouanno E."/>
            <person name="Zahm M."/>
            <person name="Klopp C."/>
            <person name="Cabau C."/>
            <person name="Louis A."/>
            <person name="Berthelot C."/>
            <person name="Parey E."/>
            <person name="Roest Crollius H."/>
            <person name="Montfort J."/>
            <person name="Robinson-Rechavi M."/>
            <person name="Bouchez O."/>
            <person name="Lampietro C."/>
            <person name="Lopez Roques C."/>
            <person name="Donnadieu C."/>
            <person name="Postlethwait J."/>
            <person name="Bobe J."/>
            <person name="Dillon D."/>
            <person name="Chandos A."/>
            <person name="von Hippel F."/>
            <person name="Guiguen Y."/>
        </authorList>
    </citation>
    <scope>NUCLEOTIDE SEQUENCE</scope>
    <source>
        <strain evidence="1">YG-Jan2019</strain>
    </source>
</reference>
<dbReference type="EMBL" id="CM055728">
    <property type="protein sequence ID" value="KAJ8016427.1"/>
    <property type="molecule type" value="Genomic_DNA"/>
</dbReference>
<gene>
    <name evidence="1" type="ORF">DPEC_G00007100</name>
</gene>
<sequence>MAQVPQVWHTGFMPWEDRVDVDKTVVSQPECSICYNTYDNVFKTPKLLQCTHTFCLECLSRLMAVSLQEQEGGSGGSILCPFCRRPTPIPEEGPPALATSREVLCKLPRHQRHEEPVWLDGEKLCYKQAPDATTGNCSSASALCVCIDIGASKVDEAPAQSRPHTRGFVERLTNWKRLLLFIVLMVLMVVIVLWPLQCIVTTGNMRCVPRSAGSVPGSDSTTVIPFTTVERLTNRASN</sequence>
<evidence type="ECO:0000313" key="2">
    <source>
        <dbReference type="Proteomes" id="UP001157502"/>
    </source>
</evidence>
<protein>
    <submittedName>
        <fullName evidence="1">Uncharacterized protein</fullName>
    </submittedName>
</protein>
<organism evidence="1 2">
    <name type="scientific">Dallia pectoralis</name>
    <name type="common">Alaska blackfish</name>
    <dbReference type="NCBI Taxonomy" id="75939"/>
    <lineage>
        <taxon>Eukaryota</taxon>
        <taxon>Metazoa</taxon>
        <taxon>Chordata</taxon>
        <taxon>Craniata</taxon>
        <taxon>Vertebrata</taxon>
        <taxon>Euteleostomi</taxon>
        <taxon>Actinopterygii</taxon>
        <taxon>Neopterygii</taxon>
        <taxon>Teleostei</taxon>
        <taxon>Protacanthopterygii</taxon>
        <taxon>Esociformes</taxon>
        <taxon>Umbridae</taxon>
        <taxon>Dallia</taxon>
    </lineage>
</organism>
<name>A0ACC2HKD2_DALPE</name>
<evidence type="ECO:0000313" key="1">
    <source>
        <dbReference type="EMBL" id="KAJ8016427.1"/>
    </source>
</evidence>